<organism evidence="11 12">
    <name type="scientific">Cryptococcus neoformans Tu259-1</name>
    <dbReference type="NCBI Taxonomy" id="1230072"/>
    <lineage>
        <taxon>Eukaryota</taxon>
        <taxon>Fungi</taxon>
        <taxon>Dikarya</taxon>
        <taxon>Basidiomycota</taxon>
        <taxon>Agaricomycotina</taxon>
        <taxon>Tremellomycetes</taxon>
        <taxon>Tremellales</taxon>
        <taxon>Cryptococcaceae</taxon>
        <taxon>Cryptococcus</taxon>
        <taxon>Cryptococcus neoformans species complex</taxon>
    </lineage>
</organism>
<evidence type="ECO:0000256" key="1">
    <source>
        <dbReference type="ARBA" id="ARBA00000724"/>
    </source>
</evidence>
<dbReference type="InterPro" id="IPR016651">
    <property type="entry name" value="LCMT1"/>
</dbReference>
<evidence type="ECO:0000256" key="6">
    <source>
        <dbReference type="ARBA" id="ARBA00022679"/>
    </source>
</evidence>
<feature type="binding site" evidence="9">
    <location>
        <begin position="227"/>
        <end position="228"/>
    </location>
    <ligand>
        <name>S-adenosyl-L-methionine</name>
        <dbReference type="ChEBI" id="CHEBI:59789"/>
    </ligand>
</feature>
<keyword evidence="7 8" id="KW-0949">S-adenosyl-L-methionine</keyword>
<dbReference type="Proteomes" id="UP000199727">
    <property type="component" value="Unassembled WGS sequence"/>
</dbReference>
<dbReference type="InterPro" id="IPR029063">
    <property type="entry name" value="SAM-dependent_MTases_sf"/>
</dbReference>
<dbReference type="Pfam" id="PF04072">
    <property type="entry name" value="LCM"/>
    <property type="match status" value="1"/>
</dbReference>
<evidence type="ECO:0000256" key="8">
    <source>
        <dbReference type="PIRNR" id="PIRNR016305"/>
    </source>
</evidence>
<protein>
    <recommendedName>
        <fullName evidence="4 8">Leucine carboxyl methyltransferase 1</fullName>
        <ecNumber evidence="3 8">2.1.1.233</ecNumber>
    </recommendedName>
</protein>
<keyword evidence="5 8" id="KW-0489">Methyltransferase</keyword>
<dbReference type="EMBL" id="AMKT01000024">
    <property type="protein sequence ID" value="OXG26615.1"/>
    <property type="molecule type" value="Genomic_DNA"/>
</dbReference>
<evidence type="ECO:0000256" key="10">
    <source>
        <dbReference type="SAM" id="MobiDB-lite"/>
    </source>
</evidence>
<dbReference type="PANTHER" id="PTHR13600:SF21">
    <property type="entry name" value="LEUCINE CARBOXYL METHYLTRANSFERASE 1"/>
    <property type="match status" value="1"/>
</dbReference>
<dbReference type="InterPro" id="IPR007213">
    <property type="entry name" value="Ppm1/Ppm2/Tcmp"/>
</dbReference>
<feature type="region of interest" description="Disordered" evidence="10">
    <location>
        <begin position="186"/>
        <end position="211"/>
    </location>
</feature>
<evidence type="ECO:0000256" key="2">
    <source>
        <dbReference type="ARBA" id="ARBA00010703"/>
    </source>
</evidence>
<gene>
    <name evidence="11" type="ORF">C361_01376</name>
</gene>
<evidence type="ECO:0000256" key="9">
    <source>
        <dbReference type="PIRSR" id="PIRSR016305-1"/>
    </source>
</evidence>
<comment type="function">
    <text evidence="8">Methylates the carboxyl group of the C-terminal leucine residue of protein phosphatase 2A catalytic subunits to form alpha-leucine ester residues.</text>
</comment>
<dbReference type="Gene3D" id="3.40.50.150">
    <property type="entry name" value="Vaccinia Virus protein VP39"/>
    <property type="match status" value="1"/>
</dbReference>
<comment type="catalytic activity">
    <reaction evidence="1 8">
        <text>[phosphatase 2A protein]-C-terminal L-leucine + S-adenosyl-L-methionine = [phosphatase 2A protein]-C-terminal L-leucine methyl ester + S-adenosyl-L-homocysteine</text>
        <dbReference type="Rhea" id="RHEA:48544"/>
        <dbReference type="Rhea" id="RHEA-COMP:12134"/>
        <dbReference type="Rhea" id="RHEA-COMP:12135"/>
        <dbReference type="ChEBI" id="CHEBI:57856"/>
        <dbReference type="ChEBI" id="CHEBI:59789"/>
        <dbReference type="ChEBI" id="CHEBI:90516"/>
        <dbReference type="ChEBI" id="CHEBI:90517"/>
        <dbReference type="EC" id="2.1.1.233"/>
    </reaction>
</comment>
<dbReference type="PANTHER" id="PTHR13600">
    <property type="entry name" value="LEUCINE CARBOXYL METHYLTRANSFERASE"/>
    <property type="match status" value="1"/>
</dbReference>
<name>A0A854QQ11_CRYNE</name>
<accession>A0A854QQ11</accession>
<comment type="caution">
    <text evidence="11">The sequence shown here is derived from an EMBL/GenBank/DDBJ whole genome shotgun (WGS) entry which is preliminary data.</text>
</comment>
<dbReference type="AlphaFoldDB" id="A0A854QQ11"/>
<evidence type="ECO:0000313" key="11">
    <source>
        <dbReference type="EMBL" id="OXG26615.1"/>
    </source>
</evidence>
<evidence type="ECO:0000256" key="3">
    <source>
        <dbReference type="ARBA" id="ARBA00012834"/>
    </source>
</evidence>
<feature type="binding site" evidence="9">
    <location>
        <position position="137"/>
    </location>
    <ligand>
        <name>S-adenosyl-L-methionine</name>
        <dbReference type="ChEBI" id="CHEBI:59789"/>
    </ligand>
</feature>
<dbReference type="OrthoDB" id="203237at2759"/>
<proteinExistence type="inferred from homology"/>
<sequence>MRNKSFHRNPPEMLPPHSPPRKHSPPAPAQHADDAVRLTDDDAASSRLYVSRLRAPSTAPDYAACSSAAQAGYLHDPFASLLYKAPMSQPGAFPPQGASRARKPPLINVGTHHRTWGIDLLVDRFLQSGGKQVVSLGAGSDTRFWRLMSRATPPDLAKYVEIDFPHLTSPKAQRIARHRKLSQYLDSPLDPSATTTTAMPPPGQHSYKVSKGGTQLSSPLYTLIPLDLRPSPSEPASSISSILTHHILPQLDPNLPTLFLAECLFPYMSPDDSKEIIKWFGETFHSCMGVVYEMVGLDDSFGNVMRRNLAVSRCSFRVYSLITNPTQVRNLSIPGSIFSTPESQAGRFTSPVLEGGKFDSAGAKTLWQIREEDVGPEELQRISKLEILDEIEELRLVLEHYVIAWGTKGETMSSVSL</sequence>
<evidence type="ECO:0000256" key="5">
    <source>
        <dbReference type="ARBA" id="ARBA00022603"/>
    </source>
</evidence>
<evidence type="ECO:0000313" key="12">
    <source>
        <dbReference type="Proteomes" id="UP000199727"/>
    </source>
</evidence>
<keyword evidence="6 8" id="KW-0808">Transferase</keyword>
<evidence type="ECO:0000256" key="4">
    <source>
        <dbReference type="ARBA" id="ARBA00017497"/>
    </source>
</evidence>
<reference evidence="11 12" key="1">
    <citation type="submission" date="2017-06" db="EMBL/GenBank/DDBJ databases">
        <title>Global population genomics of the pathogenic fungus Cryptococcus neoformans var. grubii.</title>
        <authorList>
            <person name="Cuomo C."/>
            <person name="Litvintseva A."/>
            <person name="Chen Y."/>
            <person name="Young S."/>
            <person name="Zeng Q."/>
            <person name="Chapman S."/>
            <person name="Gujja S."/>
            <person name="Saif S."/>
            <person name="Birren B."/>
        </authorList>
    </citation>
    <scope>NUCLEOTIDE SEQUENCE [LARGE SCALE GENOMIC DNA]</scope>
    <source>
        <strain evidence="11 12">Tu259-1</strain>
    </source>
</reference>
<dbReference type="EC" id="2.1.1.233" evidence="3 8"/>
<evidence type="ECO:0000256" key="7">
    <source>
        <dbReference type="ARBA" id="ARBA00022691"/>
    </source>
</evidence>
<dbReference type="GO" id="GO:0018423">
    <property type="term" value="F:protein C-terminal leucine carboxyl O-methyltransferase activity"/>
    <property type="evidence" value="ECO:0007669"/>
    <property type="project" value="UniProtKB-EC"/>
</dbReference>
<dbReference type="SUPFAM" id="SSF53335">
    <property type="entry name" value="S-adenosyl-L-methionine-dependent methyltransferases"/>
    <property type="match status" value="1"/>
</dbReference>
<feature type="binding site" evidence="9">
    <location>
        <position position="262"/>
    </location>
    <ligand>
        <name>S-adenosyl-L-methionine</name>
        <dbReference type="ChEBI" id="CHEBI:59789"/>
    </ligand>
</feature>
<dbReference type="PIRSF" id="PIRSF016305">
    <property type="entry name" value="LCM_mtfrase"/>
    <property type="match status" value="1"/>
</dbReference>
<feature type="binding site" evidence="9">
    <location>
        <position position="114"/>
    </location>
    <ligand>
        <name>S-adenosyl-L-methionine</name>
        <dbReference type="ChEBI" id="CHEBI:59789"/>
    </ligand>
</feature>
<dbReference type="GO" id="GO:0032259">
    <property type="term" value="P:methylation"/>
    <property type="evidence" value="ECO:0007669"/>
    <property type="project" value="UniProtKB-KW"/>
</dbReference>
<comment type="similarity">
    <text evidence="2 8">Belongs to the methyltransferase superfamily. LCMT family.</text>
</comment>
<feature type="region of interest" description="Disordered" evidence="10">
    <location>
        <begin position="1"/>
        <end position="38"/>
    </location>
</feature>